<feature type="transmembrane region" description="Helical" evidence="1">
    <location>
        <begin position="60"/>
        <end position="77"/>
    </location>
</feature>
<dbReference type="InParanoid" id="A0A0M8K665"/>
<dbReference type="Proteomes" id="UP000050502">
    <property type="component" value="Unassembled WGS sequence"/>
</dbReference>
<feature type="transmembrane region" description="Helical" evidence="1">
    <location>
        <begin position="118"/>
        <end position="140"/>
    </location>
</feature>
<evidence type="ECO:0000313" key="3">
    <source>
        <dbReference type="EMBL" id="KPL87977.1"/>
    </source>
</evidence>
<dbReference type="RefSeq" id="WP_054491557.1">
    <property type="nucleotide sequence ID" value="NZ_BBZA01000002.1"/>
</dbReference>
<proteinExistence type="predicted"/>
<evidence type="ECO:0000313" key="2">
    <source>
        <dbReference type="EMBL" id="GAP61601.1"/>
    </source>
</evidence>
<protein>
    <submittedName>
        <fullName evidence="2">Uncharacterized protein</fullName>
    </submittedName>
</protein>
<dbReference type="AlphaFoldDB" id="A0A0M8K665"/>
<dbReference type="EMBL" id="BBZA01000002">
    <property type="protein sequence ID" value="GAP61601.1"/>
    <property type="molecule type" value="Genomic_DNA"/>
</dbReference>
<keyword evidence="1" id="KW-1133">Transmembrane helix</keyword>
<evidence type="ECO:0000313" key="5">
    <source>
        <dbReference type="Proteomes" id="UP000050502"/>
    </source>
</evidence>
<reference evidence="2 4" key="1">
    <citation type="journal article" date="2015" name="Genome Announc.">
        <title>Draft Genome Sequence of a Heterotrophic Facultative Anaerobic Thermophilic Bacterium, Ardenticatena maritima Strain 110ST.</title>
        <authorList>
            <person name="Kawaichi S."/>
            <person name="Yoshida T."/>
            <person name="Sako Y."/>
            <person name="Nakamura R."/>
        </authorList>
    </citation>
    <scope>NUCLEOTIDE SEQUENCE [LARGE SCALE GENOMIC DNA]</scope>
    <source>
        <strain evidence="2 4">110S</strain>
    </source>
</reference>
<gene>
    <name evidence="2" type="ORF">ARMA_0024</name>
    <name evidence="3" type="ORF">SE16_10695</name>
</gene>
<keyword evidence="1" id="KW-0812">Transmembrane</keyword>
<keyword evidence="4" id="KW-1185">Reference proteome</keyword>
<reference evidence="4" key="3">
    <citation type="submission" date="2015-08" db="EMBL/GenBank/DDBJ databases">
        <title>Draft Genome Sequence of a Heterotrophic Facultative Anaerobic Bacterium Ardenticatena maritima Strain 110S.</title>
        <authorList>
            <person name="Kawaichi S."/>
            <person name="Yoshida T."/>
            <person name="Sako Y."/>
            <person name="Nakamura R."/>
        </authorList>
    </citation>
    <scope>NUCLEOTIDE SEQUENCE [LARGE SCALE GENOMIC DNA]</scope>
    <source>
        <strain evidence="4">110S</strain>
    </source>
</reference>
<name>A0A0M8K665_9CHLR</name>
<comment type="caution">
    <text evidence="2">The sequence shown here is derived from an EMBL/GenBank/DDBJ whole genome shotgun (WGS) entry which is preliminary data.</text>
</comment>
<evidence type="ECO:0000256" key="1">
    <source>
        <dbReference type="SAM" id="Phobius"/>
    </source>
</evidence>
<keyword evidence="1" id="KW-0472">Membrane</keyword>
<evidence type="ECO:0000313" key="4">
    <source>
        <dbReference type="Proteomes" id="UP000037784"/>
    </source>
</evidence>
<sequence>MIEFSNSLFNDLGPIDKVLGAIALWVVGMFVVYYVYTYVLPVLRSRARLIPFLKRMSHMLMEYAFMFFLIFLFIYGLNTVVGVPLPGDIAAELGLRDPSGAARSLMDALRNFSPRPTILLVLLLTALLSLWFVHTVRSLVARRRSGS</sequence>
<accession>A0A0M8K665</accession>
<feature type="transmembrane region" description="Helical" evidence="1">
    <location>
        <begin position="18"/>
        <end position="39"/>
    </location>
</feature>
<reference evidence="3 5" key="2">
    <citation type="submission" date="2015-07" db="EMBL/GenBank/DDBJ databases">
        <title>Whole genome sequence of Ardenticatena maritima DSM 23922.</title>
        <authorList>
            <person name="Hemp J."/>
            <person name="Ward L.M."/>
            <person name="Pace L.A."/>
            <person name="Fischer W.W."/>
        </authorList>
    </citation>
    <scope>NUCLEOTIDE SEQUENCE [LARGE SCALE GENOMIC DNA]</scope>
    <source>
        <strain evidence="3 5">110S</strain>
    </source>
</reference>
<dbReference type="EMBL" id="LGKN01000005">
    <property type="protein sequence ID" value="KPL87977.1"/>
    <property type="molecule type" value="Genomic_DNA"/>
</dbReference>
<dbReference type="Proteomes" id="UP000037784">
    <property type="component" value="Unassembled WGS sequence"/>
</dbReference>
<organism evidence="2 4">
    <name type="scientific">Ardenticatena maritima</name>
    <dbReference type="NCBI Taxonomy" id="872965"/>
    <lineage>
        <taxon>Bacteria</taxon>
        <taxon>Bacillati</taxon>
        <taxon>Chloroflexota</taxon>
        <taxon>Ardenticatenia</taxon>
        <taxon>Ardenticatenales</taxon>
        <taxon>Ardenticatenaceae</taxon>
        <taxon>Ardenticatena</taxon>
    </lineage>
</organism>